<dbReference type="GO" id="GO:0016829">
    <property type="term" value="F:lyase activity"/>
    <property type="evidence" value="ECO:0007669"/>
    <property type="project" value="UniProtKB-KW"/>
</dbReference>
<dbReference type="SUPFAM" id="SSF48230">
    <property type="entry name" value="Chondroitin AC/alginate lyase"/>
    <property type="match status" value="1"/>
</dbReference>
<accession>A0A1F7WN94</accession>
<organism evidence="6 7">
    <name type="scientific">Candidatus Wallbacteria bacterium GWC2_49_35</name>
    <dbReference type="NCBI Taxonomy" id="1817813"/>
    <lineage>
        <taxon>Bacteria</taxon>
        <taxon>Candidatus Walliibacteriota</taxon>
    </lineage>
</organism>
<proteinExistence type="predicted"/>
<evidence type="ECO:0000313" key="6">
    <source>
        <dbReference type="EMBL" id="OGM03485.1"/>
    </source>
</evidence>
<dbReference type="Gene3D" id="2.70.98.70">
    <property type="match status" value="1"/>
</dbReference>
<dbReference type="Gene3D" id="1.50.10.100">
    <property type="entry name" value="Chondroitin AC/alginate lyase"/>
    <property type="match status" value="1"/>
</dbReference>
<dbReference type="STRING" id="1817813.A2008_04340"/>
<evidence type="ECO:0000313" key="7">
    <source>
        <dbReference type="Proteomes" id="UP000178735"/>
    </source>
</evidence>
<dbReference type="PANTHER" id="PTHR39210">
    <property type="entry name" value="HEPARIN-SULFATE LYASE"/>
    <property type="match status" value="1"/>
</dbReference>
<dbReference type="Proteomes" id="UP000178735">
    <property type="component" value="Unassembled WGS sequence"/>
</dbReference>
<dbReference type="GO" id="GO:0042597">
    <property type="term" value="C:periplasmic space"/>
    <property type="evidence" value="ECO:0007669"/>
    <property type="project" value="UniProtKB-SubCell"/>
</dbReference>
<evidence type="ECO:0000256" key="3">
    <source>
        <dbReference type="ARBA" id="ARBA00022764"/>
    </source>
</evidence>
<dbReference type="InterPro" id="IPR008929">
    <property type="entry name" value="Chondroitin_lyas"/>
</dbReference>
<evidence type="ECO:0000259" key="5">
    <source>
        <dbReference type="Pfam" id="PF07940"/>
    </source>
</evidence>
<sequence>MSADFYDALGAGPEKEEGIWPYGVQFAKNNEWVWLALACGITGADQYALKIADLFKSFAAGNEIGCGINFMSDAVCAERLVSWLMAFELIEEKYGALFNELGFHEYFNRQFDHIYERVVNRPQAANRHERIISLSCIYGVLLQVGGRIAPAVAKVYKKLKEEVSLQFNRDGGHVSASPAFQLAVYKSLLYALILSKKSRGAQSLFAPNSAFDDAEFTDAFGRMSRYLSALAKPDGELANIADYYSYFFLPFDEFSPVDLKPSLQMASYLLMDGGLKFLTGGSKISGIAMIFGQEAIESYNSLQVEISEAASMRFAESGYFTLTSPVNSFGRGNAATHFVFNTGGSSRVKDTLKNLEFLAHNDLHNMILSYGGANFIGDAGPALFVKNGDIGRYQKTLSAHNCVVINKTHFDRFCEYRLPESFRHFEDSRSCLVSSTHKAYVSAGIEALVRRTVLLINGDYMLVMDDVFNGRKKPSYLDIDVTFHSPPDITVESASTINNKEILIYNSRSSESKLLNLTYSLQKVTTAVHRASLSPFAGWHSDAAAQTNESASVIHSARFAKLPVRIYNLFYFVRPGESVQALLKKIKMNLNKVSASIDISHRDYKDSIKINEKFEVDFKRITVKI</sequence>
<evidence type="ECO:0000256" key="2">
    <source>
        <dbReference type="ARBA" id="ARBA00022729"/>
    </source>
</evidence>
<comment type="subcellular location">
    <subcellularLocation>
        <location evidence="1">Periplasm</location>
    </subcellularLocation>
</comment>
<dbReference type="AlphaFoldDB" id="A0A1F7WN94"/>
<gene>
    <name evidence="6" type="ORF">A2008_04340</name>
</gene>
<evidence type="ECO:0000256" key="4">
    <source>
        <dbReference type="ARBA" id="ARBA00023239"/>
    </source>
</evidence>
<keyword evidence="3" id="KW-0574">Periplasm</keyword>
<keyword evidence="2" id="KW-0732">Signal</keyword>
<reference evidence="6 7" key="1">
    <citation type="journal article" date="2016" name="Nat. Commun.">
        <title>Thousands of microbial genomes shed light on interconnected biogeochemical processes in an aquifer system.</title>
        <authorList>
            <person name="Anantharaman K."/>
            <person name="Brown C.T."/>
            <person name="Hug L.A."/>
            <person name="Sharon I."/>
            <person name="Castelle C.J."/>
            <person name="Probst A.J."/>
            <person name="Thomas B.C."/>
            <person name="Singh A."/>
            <person name="Wilkins M.J."/>
            <person name="Karaoz U."/>
            <person name="Brodie E.L."/>
            <person name="Williams K.H."/>
            <person name="Hubbard S.S."/>
            <person name="Banfield J.F."/>
        </authorList>
    </citation>
    <scope>NUCLEOTIDE SEQUENCE [LARGE SCALE GENOMIC DNA]</scope>
</reference>
<feature type="domain" description="Heparinase II/III-like C-terminal" evidence="5">
    <location>
        <begin position="311"/>
        <end position="554"/>
    </location>
</feature>
<comment type="caution">
    <text evidence="6">The sequence shown here is derived from an EMBL/GenBank/DDBJ whole genome shotgun (WGS) entry which is preliminary data.</text>
</comment>
<dbReference type="EMBL" id="MGFH01000164">
    <property type="protein sequence ID" value="OGM03485.1"/>
    <property type="molecule type" value="Genomic_DNA"/>
</dbReference>
<protein>
    <recommendedName>
        <fullName evidence="5">Heparinase II/III-like C-terminal domain-containing protein</fullName>
    </recommendedName>
</protein>
<dbReference type="PANTHER" id="PTHR39210:SF1">
    <property type="entry name" value="HEPARIN-SULFATE LYASE"/>
    <property type="match status" value="1"/>
</dbReference>
<name>A0A1F7WN94_9BACT</name>
<dbReference type="Pfam" id="PF07940">
    <property type="entry name" value="Hepar_II_III_C"/>
    <property type="match status" value="1"/>
</dbReference>
<dbReference type="InterPro" id="IPR012480">
    <property type="entry name" value="Hepar_II_III_C"/>
</dbReference>
<keyword evidence="4" id="KW-0456">Lyase</keyword>
<evidence type="ECO:0000256" key="1">
    <source>
        <dbReference type="ARBA" id="ARBA00004418"/>
    </source>
</evidence>